<gene>
    <name evidence="1" type="ORF">TRN7648_03109</name>
</gene>
<keyword evidence="2" id="KW-1185">Reference proteome</keyword>
<organism evidence="1 2">
    <name type="scientific">Tropicibacter naphthalenivorans</name>
    <dbReference type="NCBI Taxonomy" id="441103"/>
    <lineage>
        <taxon>Bacteria</taxon>
        <taxon>Pseudomonadati</taxon>
        <taxon>Pseudomonadota</taxon>
        <taxon>Alphaproteobacteria</taxon>
        <taxon>Rhodobacterales</taxon>
        <taxon>Roseobacteraceae</taxon>
        <taxon>Tropicibacter</taxon>
    </lineage>
</organism>
<dbReference type="AlphaFoldDB" id="A0A0P1GWP3"/>
<dbReference type="EMBL" id="CYSE01000006">
    <property type="protein sequence ID" value="CUH80717.1"/>
    <property type="molecule type" value="Genomic_DNA"/>
</dbReference>
<sequence>MSEHLPAIRYPRHPAHLDAYVEVLGPALAVRFLIAFGGCPMYFPDDPKGRSMAEALIGPARLQALGQRMPSRSIEIPVPRVWLILALKAEGKGIAEICRTLKTTSRNVKDVIRRDMLKARAA</sequence>
<dbReference type="RefSeq" id="WP_058248572.1">
    <property type="nucleotide sequence ID" value="NZ_CYSE01000006.1"/>
</dbReference>
<evidence type="ECO:0000313" key="2">
    <source>
        <dbReference type="Proteomes" id="UP000054935"/>
    </source>
</evidence>
<reference evidence="1 2" key="1">
    <citation type="submission" date="2015-09" db="EMBL/GenBank/DDBJ databases">
        <authorList>
            <consortium name="Swine Surveillance"/>
        </authorList>
    </citation>
    <scope>NUCLEOTIDE SEQUENCE [LARGE SCALE GENOMIC DNA]</scope>
    <source>
        <strain evidence="1 2">CECT 7648</strain>
    </source>
</reference>
<dbReference type="OrthoDB" id="7860387at2"/>
<accession>A0A0P1GWP3</accession>
<dbReference type="Proteomes" id="UP000054935">
    <property type="component" value="Unassembled WGS sequence"/>
</dbReference>
<evidence type="ECO:0008006" key="3">
    <source>
        <dbReference type="Google" id="ProtNLM"/>
    </source>
</evidence>
<name>A0A0P1GWP3_9RHOB</name>
<dbReference type="STRING" id="441103.TRN7648_03109"/>
<evidence type="ECO:0000313" key="1">
    <source>
        <dbReference type="EMBL" id="CUH80717.1"/>
    </source>
</evidence>
<protein>
    <recommendedName>
        <fullName evidence="3">Mor transcription activator family protein</fullName>
    </recommendedName>
</protein>
<proteinExistence type="predicted"/>